<keyword evidence="2" id="KW-0812">Transmembrane</keyword>
<dbReference type="RefSeq" id="WP_179767859.1">
    <property type="nucleotide sequence ID" value="NZ_JACCFO010000001.1"/>
</dbReference>
<evidence type="ECO:0000313" key="5">
    <source>
        <dbReference type="Proteomes" id="UP000575985"/>
    </source>
</evidence>
<dbReference type="InterPro" id="IPR029058">
    <property type="entry name" value="AB_hydrolase_fold"/>
</dbReference>
<gene>
    <name evidence="4" type="ORF">HNR12_002785</name>
</gene>
<name>A0A853BM03_9ACTN</name>
<keyword evidence="1" id="KW-0378">Hydrolase</keyword>
<evidence type="ECO:0000256" key="2">
    <source>
        <dbReference type="SAM" id="Phobius"/>
    </source>
</evidence>
<dbReference type="GO" id="GO:0016787">
    <property type="term" value="F:hydrolase activity"/>
    <property type="evidence" value="ECO:0007669"/>
    <property type="project" value="UniProtKB-KW"/>
</dbReference>
<dbReference type="AlphaFoldDB" id="A0A853BM03"/>
<accession>A0A853BM03</accession>
<feature type="transmembrane region" description="Helical" evidence="2">
    <location>
        <begin position="64"/>
        <end position="84"/>
    </location>
</feature>
<evidence type="ECO:0000256" key="1">
    <source>
        <dbReference type="ARBA" id="ARBA00022801"/>
    </source>
</evidence>
<sequence>MPTGYLMTVALLALYTLAALAPPRRPRPLAMAGFLLGLLANELPFAALAWLLASTVLAYAQGDLSTPGAWACLALAALVAAGLAEAARRGLGARPVLDAALAAGLGAGWRSAVDPGLAAGLRRRTPWARILLRPVLVGRRGVERVADIAYGTHPRHRLDVYRHRSRPAGAPVLVYWHGGGYSMGDKNREGRSLLYRLASQGWVCVSANYRLRPEAGFGDHLSDAKRVLAWVRAHGAEYGADPATVVVSGSSAGAHLAALCALTPNDPRLQPGFADADTSVSAAVCLYGYFGRYYTAPANAPEPVPSSPLDHLRPDAPPLMAVHGDRDTLVPAAEARAFTARLRQVSRSPVVHAELPGAQHAFDLVHSPRHEAVVDAVEAFTAWVRSTQEAVTLKAPSRDRKDQ</sequence>
<dbReference type="SUPFAM" id="SSF53474">
    <property type="entry name" value="alpha/beta-Hydrolases"/>
    <property type="match status" value="1"/>
</dbReference>
<evidence type="ECO:0000313" key="4">
    <source>
        <dbReference type="EMBL" id="NYI96508.1"/>
    </source>
</evidence>
<feature type="transmembrane region" description="Helical" evidence="2">
    <location>
        <begin position="29"/>
        <end position="52"/>
    </location>
</feature>
<keyword evidence="5" id="KW-1185">Reference proteome</keyword>
<proteinExistence type="predicted"/>
<dbReference type="PANTHER" id="PTHR48081">
    <property type="entry name" value="AB HYDROLASE SUPERFAMILY PROTEIN C4A8.06C"/>
    <property type="match status" value="1"/>
</dbReference>
<organism evidence="4 5">
    <name type="scientific">Streptomonospora nanhaiensis</name>
    <dbReference type="NCBI Taxonomy" id="1323731"/>
    <lineage>
        <taxon>Bacteria</taxon>
        <taxon>Bacillati</taxon>
        <taxon>Actinomycetota</taxon>
        <taxon>Actinomycetes</taxon>
        <taxon>Streptosporangiales</taxon>
        <taxon>Nocardiopsidaceae</taxon>
        <taxon>Streptomonospora</taxon>
    </lineage>
</organism>
<dbReference type="EMBL" id="JACCFO010000001">
    <property type="protein sequence ID" value="NYI96508.1"/>
    <property type="molecule type" value="Genomic_DNA"/>
</dbReference>
<dbReference type="InterPro" id="IPR049492">
    <property type="entry name" value="BD-FAE-like_dom"/>
</dbReference>
<keyword evidence="2" id="KW-0472">Membrane</keyword>
<comment type="caution">
    <text evidence="4">The sequence shown here is derived from an EMBL/GenBank/DDBJ whole genome shotgun (WGS) entry which is preliminary data.</text>
</comment>
<feature type="domain" description="BD-FAE-like" evidence="3">
    <location>
        <begin position="158"/>
        <end position="287"/>
    </location>
</feature>
<dbReference type="InterPro" id="IPR050300">
    <property type="entry name" value="GDXG_lipolytic_enzyme"/>
</dbReference>
<keyword evidence="2" id="KW-1133">Transmembrane helix</keyword>
<protein>
    <submittedName>
        <fullName evidence="4">Acetyl esterase/lipase</fullName>
    </submittedName>
</protein>
<dbReference type="PANTHER" id="PTHR48081:SF33">
    <property type="entry name" value="KYNURENINE FORMAMIDASE"/>
    <property type="match status" value="1"/>
</dbReference>
<feature type="transmembrane region" description="Helical" evidence="2">
    <location>
        <begin position="6"/>
        <end position="22"/>
    </location>
</feature>
<dbReference type="Proteomes" id="UP000575985">
    <property type="component" value="Unassembled WGS sequence"/>
</dbReference>
<reference evidence="4 5" key="1">
    <citation type="submission" date="2020-07" db="EMBL/GenBank/DDBJ databases">
        <title>Sequencing the genomes of 1000 actinobacteria strains.</title>
        <authorList>
            <person name="Klenk H.-P."/>
        </authorList>
    </citation>
    <scope>NUCLEOTIDE SEQUENCE [LARGE SCALE GENOMIC DNA]</scope>
    <source>
        <strain evidence="4 5">DSM 45927</strain>
    </source>
</reference>
<dbReference type="Gene3D" id="3.40.50.1820">
    <property type="entry name" value="alpha/beta hydrolase"/>
    <property type="match status" value="1"/>
</dbReference>
<dbReference type="Pfam" id="PF20434">
    <property type="entry name" value="BD-FAE"/>
    <property type="match status" value="1"/>
</dbReference>
<evidence type="ECO:0000259" key="3">
    <source>
        <dbReference type="Pfam" id="PF20434"/>
    </source>
</evidence>